<evidence type="ECO:0000313" key="3">
    <source>
        <dbReference type="Proteomes" id="UP000586042"/>
    </source>
</evidence>
<organism evidence="2 3">
    <name type="scientific">Nonomuraea montanisoli</name>
    <dbReference type="NCBI Taxonomy" id="2741721"/>
    <lineage>
        <taxon>Bacteria</taxon>
        <taxon>Bacillati</taxon>
        <taxon>Actinomycetota</taxon>
        <taxon>Actinomycetes</taxon>
        <taxon>Streptosporangiales</taxon>
        <taxon>Streptosporangiaceae</taxon>
        <taxon>Nonomuraea</taxon>
    </lineage>
</organism>
<sequence length="277" mass="29003">MTILVTGARGAVARHLIALLRERGAEVREASAAPAPGLPDRVVCDLDDPATFAPALKGATSVFLYANAAHADAFAREAAEAGVEHIVLLSSASVLHPDAATNPLAASHLNAERALVAGPVRTTLLRPGSFSSNALAWSWAIKAGEPVALPYPDAHNDPIHTADVAAVALAVLTSGGEHGEAHTLTGPRSVTFAEQLGVLAGVLGRPVEIRRVSPEQWKEDMSAYMNAGFADALLDYWCSTVGKPVEITDTVERLTGRPGRDFATWAREHVADFTAAG</sequence>
<name>A0A7Y6I778_9ACTN</name>
<dbReference type="PANTHER" id="PTHR43162:SF1">
    <property type="entry name" value="PRESTALK A DIFFERENTIATION PROTEIN A"/>
    <property type="match status" value="1"/>
</dbReference>
<keyword evidence="3" id="KW-1185">Reference proteome</keyword>
<evidence type="ECO:0000313" key="2">
    <source>
        <dbReference type="EMBL" id="NUW32968.1"/>
    </source>
</evidence>
<evidence type="ECO:0000259" key="1">
    <source>
        <dbReference type="Pfam" id="PF13460"/>
    </source>
</evidence>
<accession>A0A7Y6I778</accession>
<dbReference type="InterPro" id="IPR016040">
    <property type="entry name" value="NAD(P)-bd_dom"/>
</dbReference>
<dbReference type="RefSeq" id="WP_175590428.1">
    <property type="nucleotide sequence ID" value="NZ_JABWGN010000006.1"/>
</dbReference>
<feature type="domain" description="NAD(P)-binding" evidence="1">
    <location>
        <begin position="7"/>
        <end position="173"/>
    </location>
</feature>
<dbReference type="PANTHER" id="PTHR43162">
    <property type="match status" value="1"/>
</dbReference>
<dbReference type="InterPro" id="IPR051604">
    <property type="entry name" value="Ergot_Alk_Oxidoreductase"/>
</dbReference>
<dbReference type="AlphaFoldDB" id="A0A7Y6I778"/>
<proteinExistence type="predicted"/>
<dbReference type="InterPro" id="IPR036291">
    <property type="entry name" value="NAD(P)-bd_dom_sf"/>
</dbReference>
<dbReference type="Pfam" id="PF13460">
    <property type="entry name" value="NAD_binding_10"/>
    <property type="match status" value="1"/>
</dbReference>
<dbReference type="Proteomes" id="UP000586042">
    <property type="component" value="Unassembled WGS sequence"/>
</dbReference>
<reference evidence="2 3" key="1">
    <citation type="submission" date="2020-06" db="EMBL/GenBank/DDBJ databases">
        <title>Nonomuraea sp. SMC257, a novel actinomycete isolated from soil.</title>
        <authorList>
            <person name="Chanama M."/>
        </authorList>
    </citation>
    <scope>NUCLEOTIDE SEQUENCE [LARGE SCALE GENOMIC DNA]</scope>
    <source>
        <strain evidence="2 3">SMC257</strain>
    </source>
</reference>
<comment type="caution">
    <text evidence="2">The sequence shown here is derived from an EMBL/GenBank/DDBJ whole genome shotgun (WGS) entry which is preliminary data.</text>
</comment>
<dbReference type="EMBL" id="JABWGN010000006">
    <property type="protein sequence ID" value="NUW32968.1"/>
    <property type="molecule type" value="Genomic_DNA"/>
</dbReference>
<protein>
    <submittedName>
        <fullName evidence="2">NAD(P)H-binding protein</fullName>
    </submittedName>
</protein>
<gene>
    <name evidence="2" type="ORF">HTZ77_16215</name>
</gene>
<dbReference type="Gene3D" id="3.40.50.720">
    <property type="entry name" value="NAD(P)-binding Rossmann-like Domain"/>
    <property type="match status" value="1"/>
</dbReference>
<dbReference type="SUPFAM" id="SSF51735">
    <property type="entry name" value="NAD(P)-binding Rossmann-fold domains"/>
    <property type="match status" value="1"/>
</dbReference>